<dbReference type="eggNOG" id="ENOG5033D0V">
    <property type="taxonomic scope" value="Bacteria"/>
</dbReference>
<dbReference type="STRING" id="1385511.GCA_000425225_02064"/>
<reference evidence="1 2" key="1">
    <citation type="submission" date="2013-08" db="EMBL/GenBank/DDBJ databases">
        <authorList>
            <person name="Huang J."/>
            <person name="Wang G."/>
        </authorList>
    </citation>
    <scope>NUCLEOTIDE SEQUENCE [LARGE SCALE GENOMIC DNA]</scope>
    <source>
        <strain evidence="1 2">BH030004</strain>
    </source>
</reference>
<name>A0A0A5HQA2_9BACI</name>
<proteinExistence type="predicted"/>
<organism evidence="1 2">
    <name type="scientific">Pontibacillus marinus BH030004 = DSM 16465</name>
    <dbReference type="NCBI Taxonomy" id="1385511"/>
    <lineage>
        <taxon>Bacteria</taxon>
        <taxon>Bacillati</taxon>
        <taxon>Bacillota</taxon>
        <taxon>Bacilli</taxon>
        <taxon>Bacillales</taxon>
        <taxon>Bacillaceae</taxon>
        <taxon>Pontibacillus</taxon>
    </lineage>
</organism>
<comment type="caution">
    <text evidence="1">The sequence shown here is derived from an EMBL/GenBank/DDBJ whole genome shotgun (WGS) entry which is preliminary data.</text>
</comment>
<gene>
    <name evidence="1" type="ORF">N783_13645</name>
</gene>
<dbReference type="Proteomes" id="UP000030403">
    <property type="component" value="Unassembled WGS sequence"/>
</dbReference>
<sequence length="88" mass="10147">MYEFNGNMMSGHVNEDQEFVLTNIKHLNTNSVFDEEQLEALSQYLQSQQQKGEVCTMILNDQLPVPLQVDEVSTLVNEMEKVMHKMKG</sequence>
<evidence type="ECO:0000313" key="2">
    <source>
        <dbReference type="Proteomes" id="UP000030403"/>
    </source>
</evidence>
<dbReference type="RefSeq" id="WP_027446070.1">
    <property type="nucleotide sequence ID" value="NZ_AULJ01000020.1"/>
</dbReference>
<keyword evidence="2" id="KW-1185">Reference proteome</keyword>
<evidence type="ECO:0000313" key="1">
    <source>
        <dbReference type="EMBL" id="KGX85802.1"/>
    </source>
</evidence>
<accession>A0A0A5HQA2</accession>
<protein>
    <submittedName>
        <fullName evidence="1">Uncharacterized protein</fullName>
    </submittedName>
</protein>
<dbReference type="AlphaFoldDB" id="A0A0A5HQA2"/>
<dbReference type="EMBL" id="AVPF01000036">
    <property type="protein sequence ID" value="KGX85802.1"/>
    <property type="molecule type" value="Genomic_DNA"/>
</dbReference>